<dbReference type="GO" id="GO:0005576">
    <property type="term" value="C:extracellular region"/>
    <property type="evidence" value="ECO:0007669"/>
    <property type="project" value="TreeGrafter"/>
</dbReference>
<evidence type="ECO:0000256" key="6">
    <source>
        <dbReference type="ARBA" id="ARBA00022729"/>
    </source>
</evidence>
<reference evidence="18 19" key="1">
    <citation type="journal article" date="2016" name="Nat. Commun.">
        <title>Thousands of microbial genomes shed light on interconnected biogeochemical processes in an aquifer system.</title>
        <authorList>
            <person name="Anantharaman K."/>
            <person name="Brown C.T."/>
            <person name="Hug L.A."/>
            <person name="Sharon I."/>
            <person name="Castelle C.J."/>
            <person name="Probst A.J."/>
            <person name="Thomas B.C."/>
            <person name="Singh A."/>
            <person name="Wilkins M.J."/>
            <person name="Karaoz U."/>
            <person name="Brodie E.L."/>
            <person name="Williams K.H."/>
            <person name="Hubbard S.S."/>
            <person name="Banfield J.F."/>
        </authorList>
    </citation>
    <scope>NUCLEOTIDE SEQUENCE [LARGE SCALE GENOMIC DNA]</scope>
</reference>
<evidence type="ECO:0000256" key="3">
    <source>
        <dbReference type="ARBA" id="ARBA00022475"/>
    </source>
</evidence>
<organism evidence="18 19">
    <name type="scientific">Candidatus Woykebacteria bacterium RBG_16_44_10</name>
    <dbReference type="NCBI Taxonomy" id="1802597"/>
    <lineage>
        <taxon>Bacteria</taxon>
        <taxon>Candidatus Woykeibacteriota</taxon>
    </lineage>
</organism>
<evidence type="ECO:0000256" key="9">
    <source>
        <dbReference type="ARBA" id="ARBA00023180"/>
    </source>
</evidence>
<evidence type="ECO:0000256" key="15">
    <source>
        <dbReference type="ARBA" id="ARBA00043078"/>
    </source>
</evidence>
<dbReference type="EMBL" id="MHCT01000017">
    <property type="protein sequence ID" value="OGY25961.1"/>
    <property type="molecule type" value="Genomic_DNA"/>
</dbReference>
<feature type="chain" id="PRO_5009581181" description="Endo-1,3-beta-glucanase btgC" evidence="17">
    <location>
        <begin position="22"/>
        <end position="582"/>
    </location>
</feature>
<evidence type="ECO:0000256" key="7">
    <source>
        <dbReference type="ARBA" id="ARBA00022801"/>
    </source>
</evidence>
<dbReference type="InterPro" id="IPR000490">
    <property type="entry name" value="Glyco_hydro_17"/>
</dbReference>
<keyword evidence="11" id="KW-0961">Cell wall biogenesis/degradation</keyword>
<dbReference type="InterPro" id="IPR050732">
    <property type="entry name" value="Beta-glucan_modifiers"/>
</dbReference>
<dbReference type="Pfam" id="PF00332">
    <property type="entry name" value="Glyco_hydro_17"/>
    <property type="match status" value="1"/>
</dbReference>
<evidence type="ECO:0000256" key="12">
    <source>
        <dbReference type="ARBA" id="ARBA00023326"/>
    </source>
</evidence>
<protein>
    <recommendedName>
        <fullName evidence="15">Endo-1,3-beta-glucanase btgC</fullName>
    </recommendedName>
    <alternativeName>
        <fullName evidence="14">Laminarinase btgC</fullName>
    </alternativeName>
</protein>
<keyword evidence="9" id="KW-0325">Glycoprotein</keyword>
<keyword evidence="3" id="KW-1003">Cell membrane</keyword>
<comment type="function">
    <text evidence="13">Glucanases play a role in cell expansion during growth, in cell-cell fusion during mating, and in spore release during sporulation. This enzyme may be involved in beta-glucan degradation. Active on laminarin and lichenan.</text>
</comment>
<evidence type="ECO:0000313" key="19">
    <source>
        <dbReference type="Proteomes" id="UP000177588"/>
    </source>
</evidence>
<dbReference type="Proteomes" id="UP000177588">
    <property type="component" value="Unassembled WGS sequence"/>
</dbReference>
<evidence type="ECO:0000256" key="13">
    <source>
        <dbReference type="ARBA" id="ARBA00037649"/>
    </source>
</evidence>
<evidence type="ECO:0000256" key="16">
    <source>
        <dbReference type="SAM" id="MobiDB-lite"/>
    </source>
</evidence>
<dbReference type="PANTHER" id="PTHR16631">
    <property type="entry name" value="GLUCAN 1,3-BETA-GLUCOSIDASE"/>
    <property type="match status" value="1"/>
</dbReference>
<dbReference type="Gene3D" id="3.20.20.80">
    <property type="entry name" value="Glycosidases"/>
    <property type="match status" value="1"/>
</dbReference>
<keyword evidence="8" id="KW-0472">Membrane</keyword>
<sequence length="582" mass="62940">MLRWFAIAISLSVLLIADASASLSETASGSEKHSQQVSLGLVEETEEIALWPGCNLVTWTGADNSSPQILHSLLDSPEVLTSIWKFQPETIRWLGFSPSAPAAVNDLASINQLDAVYLCVREFVYWNRPLLPPDITPAATLVPTSTPKPGSTSVRTATSTPVPTQTPAPTWTSTATRTPTPTVVYRLYGLNFSPYMDGQDPNHGDQISESQLRSRMAIIAPYTRWIRTFGCGAGLEKAGQIAHEMGLKAAIGAWLSSDLTANEREINCLISLAKAGQADIAIVGSEVLLRGDLSESQLIGYINQVRQAAPGVSVATADTYGELLSHPAVIAAGDVVLANYYPYREGIDINHAVASLHSQHQQVKAAAGGKQVLVSETGWPSGGNTISDAIPSPENAAFFFLNFVSWARAEGVDYFYFEAFDETWKAAYEGPQGAHWGVWDKNGNLKPGMSRVFDGETIPDNWSASSILCGPGTPTIEFTYVPPYGSFDNLKGQVCHVWPADYKVAVYIYVVGRWWTKPYWAWPLTDINPDGSWVCDITTGGVDEEATKIAAFLVPNGYAPPEDEPDLIGDNAVAEVIATRAP</sequence>
<dbReference type="GO" id="GO:0000272">
    <property type="term" value="P:polysaccharide catabolic process"/>
    <property type="evidence" value="ECO:0007669"/>
    <property type="project" value="UniProtKB-KW"/>
</dbReference>
<dbReference type="GO" id="GO:0042973">
    <property type="term" value="F:glucan endo-1,3-beta-D-glucosidase activity"/>
    <property type="evidence" value="ECO:0007669"/>
    <property type="project" value="TreeGrafter"/>
</dbReference>
<evidence type="ECO:0000256" key="8">
    <source>
        <dbReference type="ARBA" id="ARBA00023136"/>
    </source>
</evidence>
<keyword evidence="10" id="KW-0119">Carbohydrate metabolism</keyword>
<feature type="compositionally biased region" description="Low complexity" evidence="16">
    <location>
        <begin position="163"/>
        <end position="175"/>
    </location>
</feature>
<evidence type="ECO:0000256" key="10">
    <source>
        <dbReference type="ARBA" id="ARBA00023277"/>
    </source>
</evidence>
<evidence type="ECO:0000313" key="18">
    <source>
        <dbReference type="EMBL" id="OGY25961.1"/>
    </source>
</evidence>
<proteinExistence type="predicted"/>
<dbReference type="PANTHER" id="PTHR16631:SF17">
    <property type="entry name" value="GLUCAN ENDO-1,3-BETA-GLUCOSIDASE BTGC"/>
    <property type="match status" value="1"/>
</dbReference>
<dbReference type="GO" id="GO:0009986">
    <property type="term" value="C:cell surface"/>
    <property type="evidence" value="ECO:0007669"/>
    <property type="project" value="TreeGrafter"/>
</dbReference>
<accession>A0A1G1WE92</accession>
<feature type="region of interest" description="Disordered" evidence="16">
    <location>
        <begin position="144"/>
        <end position="175"/>
    </location>
</feature>
<dbReference type="PROSITE" id="PS00587">
    <property type="entry name" value="GLYCOSYL_HYDROL_F17"/>
    <property type="match status" value="1"/>
</dbReference>
<dbReference type="AlphaFoldDB" id="A0A1G1WE92"/>
<gene>
    <name evidence="18" type="ORF">A2Z24_02480</name>
</gene>
<evidence type="ECO:0000256" key="4">
    <source>
        <dbReference type="ARBA" id="ARBA00022512"/>
    </source>
</evidence>
<keyword evidence="7" id="KW-0378">Hydrolase</keyword>
<evidence type="ECO:0000256" key="14">
    <source>
        <dbReference type="ARBA" id="ARBA00042373"/>
    </source>
</evidence>
<dbReference type="GO" id="GO:0071555">
    <property type="term" value="P:cell wall organization"/>
    <property type="evidence" value="ECO:0007669"/>
    <property type="project" value="UniProtKB-KW"/>
</dbReference>
<comment type="caution">
    <text evidence="18">The sequence shown here is derived from an EMBL/GenBank/DDBJ whole genome shotgun (WGS) entry which is preliminary data.</text>
</comment>
<dbReference type="InterPro" id="IPR017853">
    <property type="entry name" value="GH"/>
</dbReference>
<keyword evidence="12" id="KW-0624">Polysaccharide degradation</keyword>
<feature type="signal peptide" evidence="17">
    <location>
        <begin position="1"/>
        <end position="21"/>
    </location>
</feature>
<name>A0A1G1WE92_9BACT</name>
<evidence type="ECO:0000256" key="11">
    <source>
        <dbReference type="ARBA" id="ARBA00023316"/>
    </source>
</evidence>
<dbReference type="SUPFAM" id="SSF51445">
    <property type="entry name" value="(Trans)glycosidases"/>
    <property type="match status" value="1"/>
</dbReference>
<keyword evidence="4" id="KW-0134">Cell wall</keyword>
<comment type="subcellular location">
    <subcellularLocation>
        <location evidence="2">Cell membrane</location>
    </subcellularLocation>
    <subcellularLocation>
        <location evidence="1">Secreted</location>
        <location evidence="1">Cell wall</location>
    </subcellularLocation>
</comment>
<keyword evidence="6 17" id="KW-0732">Signal</keyword>
<feature type="compositionally biased region" description="Polar residues" evidence="16">
    <location>
        <begin position="144"/>
        <end position="162"/>
    </location>
</feature>
<keyword evidence="5" id="KW-0964">Secreted</keyword>
<evidence type="ECO:0000256" key="2">
    <source>
        <dbReference type="ARBA" id="ARBA00004236"/>
    </source>
</evidence>
<evidence type="ECO:0000256" key="1">
    <source>
        <dbReference type="ARBA" id="ARBA00004191"/>
    </source>
</evidence>
<dbReference type="GO" id="GO:0005886">
    <property type="term" value="C:plasma membrane"/>
    <property type="evidence" value="ECO:0007669"/>
    <property type="project" value="UniProtKB-SubCell"/>
</dbReference>
<evidence type="ECO:0000256" key="5">
    <source>
        <dbReference type="ARBA" id="ARBA00022525"/>
    </source>
</evidence>
<evidence type="ECO:0000256" key="17">
    <source>
        <dbReference type="SAM" id="SignalP"/>
    </source>
</evidence>